<dbReference type="SUPFAM" id="SSF103506">
    <property type="entry name" value="Mitochondrial carrier"/>
    <property type="match status" value="1"/>
</dbReference>
<dbReference type="Pfam" id="PF00153">
    <property type="entry name" value="Mito_carr"/>
    <property type="match status" value="1"/>
</dbReference>
<comment type="caution">
    <text evidence="5">The sequence shown here is derived from an EMBL/GenBank/DDBJ whole genome shotgun (WGS) entry which is preliminary data.</text>
</comment>
<reference evidence="6" key="1">
    <citation type="submission" date="2024-04" db="EMBL/GenBank/DDBJ databases">
        <title>Salinicola lusitanus LLJ914,a marine bacterium isolated from the Okinawa Trough.</title>
        <authorList>
            <person name="Li J."/>
        </authorList>
    </citation>
    <scope>NUCLEOTIDE SEQUENCE [LARGE SCALE GENOMIC DNA]</scope>
</reference>
<dbReference type="Gene3D" id="1.50.40.10">
    <property type="entry name" value="Mitochondrial carrier domain"/>
    <property type="match status" value="1"/>
</dbReference>
<keyword evidence="4" id="KW-0472">Membrane</keyword>
<dbReference type="InterPro" id="IPR023395">
    <property type="entry name" value="MCP_dom_sf"/>
</dbReference>
<evidence type="ECO:0000256" key="1">
    <source>
        <dbReference type="ARBA" id="ARBA00004141"/>
    </source>
</evidence>
<gene>
    <name evidence="5" type="ORF">WMY93_001442</name>
</gene>
<organism evidence="5 6">
    <name type="scientific">Mugilogobius chulae</name>
    <name type="common">yellowstripe goby</name>
    <dbReference type="NCBI Taxonomy" id="88201"/>
    <lineage>
        <taxon>Eukaryota</taxon>
        <taxon>Metazoa</taxon>
        <taxon>Chordata</taxon>
        <taxon>Craniata</taxon>
        <taxon>Vertebrata</taxon>
        <taxon>Euteleostomi</taxon>
        <taxon>Actinopterygii</taxon>
        <taxon>Neopterygii</taxon>
        <taxon>Teleostei</taxon>
        <taxon>Neoteleostei</taxon>
        <taxon>Acanthomorphata</taxon>
        <taxon>Gobiaria</taxon>
        <taxon>Gobiiformes</taxon>
        <taxon>Gobioidei</taxon>
        <taxon>Gobiidae</taxon>
        <taxon>Gobionellinae</taxon>
        <taxon>Mugilogobius</taxon>
    </lineage>
</organism>
<evidence type="ECO:0000313" key="6">
    <source>
        <dbReference type="Proteomes" id="UP001460270"/>
    </source>
</evidence>
<dbReference type="GO" id="GO:0016020">
    <property type="term" value="C:membrane"/>
    <property type="evidence" value="ECO:0007669"/>
    <property type="project" value="UniProtKB-SubCell"/>
</dbReference>
<keyword evidence="3" id="KW-0812">Transmembrane</keyword>
<proteinExistence type="inferred from homology"/>
<accession>A0AAW0Q289</accession>
<sequence>MQAQASLDTSDQPSMNTLLKKIVAKDGFFGLYRGILPNFMKVIPATSLSGCQAGGVKETDLCLSTSDTKQITEFDVL</sequence>
<dbReference type="AlphaFoldDB" id="A0AAW0Q289"/>
<dbReference type="EMBL" id="JBBPFD010000001">
    <property type="protein sequence ID" value="KAK7945714.1"/>
    <property type="molecule type" value="Genomic_DNA"/>
</dbReference>
<dbReference type="InterPro" id="IPR018108">
    <property type="entry name" value="MCP_transmembrane"/>
</dbReference>
<evidence type="ECO:0000256" key="3">
    <source>
        <dbReference type="ARBA" id="ARBA00022692"/>
    </source>
</evidence>
<keyword evidence="6" id="KW-1185">Reference proteome</keyword>
<evidence type="ECO:0000256" key="4">
    <source>
        <dbReference type="ARBA" id="ARBA00023136"/>
    </source>
</evidence>
<dbReference type="Proteomes" id="UP001460270">
    <property type="component" value="Unassembled WGS sequence"/>
</dbReference>
<evidence type="ECO:0000256" key="2">
    <source>
        <dbReference type="ARBA" id="ARBA00006375"/>
    </source>
</evidence>
<evidence type="ECO:0000313" key="5">
    <source>
        <dbReference type="EMBL" id="KAK7945714.1"/>
    </source>
</evidence>
<comment type="similarity">
    <text evidence="2">Belongs to the mitochondrial carrier (TC 2.A.29) family.</text>
</comment>
<protein>
    <submittedName>
        <fullName evidence="5">Uncharacterized protein</fullName>
    </submittedName>
</protein>
<name>A0AAW0Q289_9GOBI</name>
<comment type="subcellular location">
    <subcellularLocation>
        <location evidence="1">Membrane</location>
        <topology evidence="1">Multi-pass membrane protein</topology>
    </subcellularLocation>
</comment>